<evidence type="ECO:0000313" key="3">
    <source>
        <dbReference type="Proteomes" id="UP000238348"/>
    </source>
</evidence>
<dbReference type="InterPro" id="IPR000253">
    <property type="entry name" value="FHA_dom"/>
</dbReference>
<dbReference type="Proteomes" id="UP000238348">
    <property type="component" value="Chromosome"/>
</dbReference>
<dbReference type="PROSITE" id="PS50006">
    <property type="entry name" value="FHA_DOMAIN"/>
    <property type="match status" value="1"/>
</dbReference>
<protein>
    <submittedName>
        <fullName evidence="2">Phosphopeptide-binding protein</fullName>
    </submittedName>
</protein>
<dbReference type="Pfam" id="PF00498">
    <property type="entry name" value="FHA"/>
    <property type="match status" value="1"/>
</dbReference>
<dbReference type="OrthoDB" id="5381163at2"/>
<dbReference type="InterPro" id="IPR050923">
    <property type="entry name" value="Cell_Proc_Reg/RNA_Proc"/>
</dbReference>
<sequence>MLTFAILSAQCRAVSQATFERRYPHTWLVRELGPEDQPPPSFKTVFAGTSPGASSHTSVSRHRISSAMSGVSRQCELLPVIKRPESPWQDRILVGRALNSDIVLRDPSVSKVHAHISVQGASTAMIHARKSTNGTFLNDRPLEPFSDGVPLRSGDILRFGNIVCEFLLSADLYRLVTR</sequence>
<proteinExistence type="predicted"/>
<dbReference type="InterPro" id="IPR008984">
    <property type="entry name" value="SMAD_FHA_dom_sf"/>
</dbReference>
<dbReference type="AlphaFoldDB" id="A0A2L0EZ10"/>
<dbReference type="CDD" id="cd00060">
    <property type="entry name" value="FHA"/>
    <property type="match status" value="1"/>
</dbReference>
<organism evidence="2 3">
    <name type="scientific">Sorangium cellulosum</name>
    <name type="common">Polyangium cellulosum</name>
    <dbReference type="NCBI Taxonomy" id="56"/>
    <lineage>
        <taxon>Bacteria</taxon>
        <taxon>Pseudomonadati</taxon>
        <taxon>Myxococcota</taxon>
        <taxon>Polyangia</taxon>
        <taxon>Polyangiales</taxon>
        <taxon>Polyangiaceae</taxon>
        <taxon>Sorangium</taxon>
    </lineage>
</organism>
<dbReference type="SUPFAM" id="SSF49879">
    <property type="entry name" value="SMAD/FHA domain"/>
    <property type="match status" value="1"/>
</dbReference>
<dbReference type="PANTHER" id="PTHR23308">
    <property type="entry name" value="NUCLEAR INHIBITOR OF PROTEIN PHOSPHATASE-1"/>
    <property type="match status" value="1"/>
</dbReference>
<dbReference type="Gene3D" id="2.60.200.20">
    <property type="match status" value="1"/>
</dbReference>
<dbReference type="SMART" id="SM00240">
    <property type="entry name" value="FHA"/>
    <property type="match status" value="1"/>
</dbReference>
<name>A0A2L0EZ10_SORCE</name>
<evidence type="ECO:0000259" key="1">
    <source>
        <dbReference type="PROSITE" id="PS50006"/>
    </source>
</evidence>
<gene>
    <name evidence="2" type="ORF">SOCE26_059970</name>
</gene>
<reference evidence="2 3" key="1">
    <citation type="submission" date="2015-09" db="EMBL/GenBank/DDBJ databases">
        <title>Sorangium comparison.</title>
        <authorList>
            <person name="Zaburannyi N."/>
            <person name="Bunk B."/>
            <person name="Overmann J."/>
            <person name="Mueller R."/>
        </authorList>
    </citation>
    <scope>NUCLEOTIDE SEQUENCE [LARGE SCALE GENOMIC DNA]</scope>
    <source>
        <strain evidence="2 3">So ce26</strain>
    </source>
</reference>
<feature type="domain" description="FHA" evidence="1">
    <location>
        <begin position="92"/>
        <end position="142"/>
    </location>
</feature>
<dbReference type="EMBL" id="CP012673">
    <property type="protein sequence ID" value="AUX44533.1"/>
    <property type="molecule type" value="Genomic_DNA"/>
</dbReference>
<evidence type="ECO:0000313" key="2">
    <source>
        <dbReference type="EMBL" id="AUX44533.1"/>
    </source>
</evidence>
<accession>A0A2L0EZ10</accession>